<sequence>AMGVVPLLCRPTISNVVVTKTLIDGGAGLNVLFVETFETLQVPYERLMPTRPFLSVTDGSCKIEMRFPVTFGTRKNYRTEFIIFDVAHIGLPYNAILGYPTLSKFMAVTHHAYDLVKIPSCSGTLTVHCDEKDVMHTLEHAYKAASPTYLADEDVLGPAKEAPVKKKPLLSQEQAESKKAFLD</sequence>
<dbReference type="Proteomes" id="UP000015105">
    <property type="component" value="Chromosome 7D"/>
</dbReference>
<reference evidence="2" key="5">
    <citation type="journal article" date="2021" name="G3 (Bethesda)">
        <title>Aegilops tauschii genome assembly Aet v5.0 features greater sequence contiguity and improved annotation.</title>
        <authorList>
            <person name="Wang L."/>
            <person name="Zhu T."/>
            <person name="Rodriguez J.C."/>
            <person name="Deal K.R."/>
            <person name="Dubcovsky J."/>
            <person name="McGuire P.E."/>
            <person name="Lux T."/>
            <person name="Spannagl M."/>
            <person name="Mayer K.F.X."/>
            <person name="Baldrich P."/>
            <person name="Meyers B.C."/>
            <person name="Huo N."/>
            <person name="Gu Y.Q."/>
            <person name="Zhou H."/>
            <person name="Devos K.M."/>
            <person name="Bennetzen J.L."/>
            <person name="Unver T."/>
            <person name="Budak H."/>
            <person name="Gulick P.J."/>
            <person name="Galiba G."/>
            <person name="Kalapos B."/>
            <person name="Nelson D.R."/>
            <person name="Li P."/>
            <person name="You F.M."/>
            <person name="Luo M.C."/>
            <person name="Dvorak J."/>
        </authorList>
    </citation>
    <scope>NUCLEOTIDE SEQUENCE [LARGE SCALE GENOMIC DNA]</scope>
    <source>
        <strain evidence="2">cv. AL8/78</strain>
    </source>
</reference>
<feature type="region of interest" description="Disordered" evidence="1">
    <location>
        <begin position="162"/>
        <end position="183"/>
    </location>
</feature>
<evidence type="ECO:0000256" key="1">
    <source>
        <dbReference type="SAM" id="MobiDB-lite"/>
    </source>
</evidence>
<reference evidence="2" key="3">
    <citation type="journal article" date="2017" name="Nature">
        <title>Genome sequence of the progenitor of the wheat D genome Aegilops tauschii.</title>
        <authorList>
            <person name="Luo M.C."/>
            <person name="Gu Y.Q."/>
            <person name="Puiu D."/>
            <person name="Wang H."/>
            <person name="Twardziok S.O."/>
            <person name="Deal K.R."/>
            <person name="Huo N."/>
            <person name="Zhu T."/>
            <person name="Wang L."/>
            <person name="Wang Y."/>
            <person name="McGuire P.E."/>
            <person name="Liu S."/>
            <person name="Long H."/>
            <person name="Ramasamy R.K."/>
            <person name="Rodriguez J.C."/>
            <person name="Van S.L."/>
            <person name="Yuan L."/>
            <person name="Wang Z."/>
            <person name="Xia Z."/>
            <person name="Xiao L."/>
            <person name="Anderson O.D."/>
            <person name="Ouyang S."/>
            <person name="Liang Y."/>
            <person name="Zimin A.V."/>
            <person name="Pertea G."/>
            <person name="Qi P."/>
            <person name="Bennetzen J.L."/>
            <person name="Dai X."/>
            <person name="Dawson M.W."/>
            <person name="Muller H.G."/>
            <person name="Kugler K."/>
            <person name="Rivarola-Duarte L."/>
            <person name="Spannagl M."/>
            <person name="Mayer K.F.X."/>
            <person name="Lu F.H."/>
            <person name="Bevan M.W."/>
            <person name="Leroy P."/>
            <person name="Li P."/>
            <person name="You F.M."/>
            <person name="Sun Q."/>
            <person name="Liu Z."/>
            <person name="Lyons E."/>
            <person name="Wicker T."/>
            <person name="Salzberg S.L."/>
            <person name="Devos K.M."/>
            <person name="Dvorak J."/>
        </authorList>
    </citation>
    <scope>NUCLEOTIDE SEQUENCE [LARGE SCALE GENOMIC DNA]</scope>
    <source>
        <strain evidence="2">cv. AL8/78</strain>
    </source>
</reference>
<name>A0A453RMQ1_AEGTS</name>
<organism evidence="2 3">
    <name type="scientific">Aegilops tauschii subsp. strangulata</name>
    <name type="common">Goatgrass</name>
    <dbReference type="NCBI Taxonomy" id="200361"/>
    <lineage>
        <taxon>Eukaryota</taxon>
        <taxon>Viridiplantae</taxon>
        <taxon>Streptophyta</taxon>
        <taxon>Embryophyta</taxon>
        <taxon>Tracheophyta</taxon>
        <taxon>Spermatophyta</taxon>
        <taxon>Magnoliopsida</taxon>
        <taxon>Liliopsida</taxon>
        <taxon>Poales</taxon>
        <taxon>Poaceae</taxon>
        <taxon>BOP clade</taxon>
        <taxon>Pooideae</taxon>
        <taxon>Triticodae</taxon>
        <taxon>Triticeae</taxon>
        <taxon>Triticinae</taxon>
        <taxon>Aegilops</taxon>
    </lineage>
</organism>
<evidence type="ECO:0000313" key="3">
    <source>
        <dbReference type="Proteomes" id="UP000015105"/>
    </source>
</evidence>
<dbReference type="Gramene" id="AET7Gv20641700.1">
    <property type="protein sequence ID" value="AET7Gv20641700.1"/>
    <property type="gene ID" value="AET7Gv20641700"/>
</dbReference>
<reference evidence="3" key="1">
    <citation type="journal article" date="2014" name="Science">
        <title>Ancient hybridizations among the ancestral genomes of bread wheat.</title>
        <authorList>
            <consortium name="International Wheat Genome Sequencing Consortium,"/>
            <person name="Marcussen T."/>
            <person name="Sandve S.R."/>
            <person name="Heier L."/>
            <person name="Spannagl M."/>
            <person name="Pfeifer M."/>
            <person name="Jakobsen K.S."/>
            <person name="Wulff B.B."/>
            <person name="Steuernagel B."/>
            <person name="Mayer K.F."/>
            <person name="Olsen O.A."/>
        </authorList>
    </citation>
    <scope>NUCLEOTIDE SEQUENCE [LARGE SCALE GENOMIC DNA]</scope>
    <source>
        <strain evidence="3">cv. AL8/78</strain>
    </source>
</reference>
<evidence type="ECO:0000313" key="2">
    <source>
        <dbReference type="EnsemblPlants" id="AET7Gv20641700.1"/>
    </source>
</evidence>
<reference evidence="2" key="4">
    <citation type="submission" date="2019-03" db="UniProtKB">
        <authorList>
            <consortium name="EnsemblPlants"/>
        </authorList>
    </citation>
    <scope>IDENTIFICATION</scope>
</reference>
<keyword evidence="3" id="KW-1185">Reference proteome</keyword>
<reference evidence="3" key="2">
    <citation type="journal article" date="2017" name="Nat. Plants">
        <title>The Aegilops tauschii genome reveals multiple impacts of transposons.</title>
        <authorList>
            <person name="Zhao G."/>
            <person name="Zou C."/>
            <person name="Li K."/>
            <person name="Wang K."/>
            <person name="Li T."/>
            <person name="Gao L."/>
            <person name="Zhang X."/>
            <person name="Wang H."/>
            <person name="Yang Z."/>
            <person name="Liu X."/>
            <person name="Jiang W."/>
            <person name="Mao L."/>
            <person name="Kong X."/>
            <person name="Jiao Y."/>
            <person name="Jia J."/>
        </authorList>
    </citation>
    <scope>NUCLEOTIDE SEQUENCE [LARGE SCALE GENOMIC DNA]</scope>
    <source>
        <strain evidence="3">cv. AL8/78</strain>
    </source>
</reference>
<dbReference type="AlphaFoldDB" id="A0A453RMQ1"/>
<proteinExistence type="predicted"/>
<dbReference type="CDD" id="cd00303">
    <property type="entry name" value="retropepsin_like"/>
    <property type="match status" value="1"/>
</dbReference>
<protein>
    <submittedName>
        <fullName evidence="2">Uncharacterized protein</fullName>
    </submittedName>
</protein>
<dbReference type="InterPro" id="IPR021109">
    <property type="entry name" value="Peptidase_aspartic_dom_sf"/>
</dbReference>
<accession>A0A453RMQ1</accession>
<dbReference type="Gene3D" id="2.40.70.10">
    <property type="entry name" value="Acid Proteases"/>
    <property type="match status" value="1"/>
</dbReference>
<dbReference type="EnsemblPlants" id="AET7Gv20641700.1">
    <property type="protein sequence ID" value="AET7Gv20641700.1"/>
    <property type="gene ID" value="AET7Gv20641700"/>
</dbReference>